<dbReference type="PANTHER" id="PTHR32060">
    <property type="entry name" value="TAIL-SPECIFIC PROTEASE"/>
    <property type="match status" value="1"/>
</dbReference>
<organism evidence="9 10">
    <name type="scientific">Anaeromyxobacter paludicola</name>
    <dbReference type="NCBI Taxonomy" id="2918171"/>
    <lineage>
        <taxon>Bacteria</taxon>
        <taxon>Pseudomonadati</taxon>
        <taxon>Myxococcota</taxon>
        <taxon>Myxococcia</taxon>
        <taxon>Myxococcales</taxon>
        <taxon>Cystobacterineae</taxon>
        <taxon>Anaeromyxobacteraceae</taxon>
        <taxon>Anaeromyxobacter</taxon>
    </lineage>
</organism>
<evidence type="ECO:0000256" key="3">
    <source>
        <dbReference type="ARBA" id="ARBA00022801"/>
    </source>
</evidence>
<evidence type="ECO:0000259" key="8">
    <source>
        <dbReference type="PROSITE" id="PS50106"/>
    </source>
</evidence>
<dbReference type="SMART" id="SM00245">
    <property type="entry name" value="TSPc"/>
    <property type="match status" value="1"/>
</dbReference>
<dbReference type="SMART" id="SM00228">
    <property type="entry name" value="PDZ"/>
    <property type="match status" value="1"/>
</dbReference>
<name>A0ABN6NCY5_9BACT</name>
<keyword evidence="4 5" id="KW-0720">Serine protease</keyword>
<dbReference type="InterPro" id="IPR005151">
    <property type="entry name" value="Tail-specific_protease"/>
</dbReference>
<dbReference type="SUPFAM" id="SSF50156">
    <property type="entry name" value="PDZ domain-like"/>
    <property type="match status" value="1"/>
</dbReference>
<dbReference type="InterPro" id="IPR001478">
    <property type="entry name" value="PDZ"/>
</dbReference>
<gene>
    <name evidence="9" type="ORF">AMPC_33830</name>
</gene>
<dbReference type="EMBL" id="AP025592">
    <property type="protein sequence ID" value="BDG10270.1"/>
    <property type="molecule type" value="Genomic_DNA"/>
</dbReference>
<evidence type="ECO:0000256" key="6">
    <source>
        <dbReference type="SAM" id="Coils"/>
    </source>
</evidence>
<dbReference type="PROSITE" id="PS50106">
    <property type="entry name" value="PDZ"/>
    <property type="match status" value="1"/>
</dbReference>
<dbReference type="CDD" id="cd06782">
    <property type="entry name" value="cpPDZ_CPP-like"/>
    <property type="match status" value="1"/>
</dbReference>
<evidence type="ECO:0000256" key="2">
    <source>
        <dbReference type="ARBA" id="ARBA00022670"/>
    </source>
</evidence>
<keyword evidence="10" id="KW-1185">Reference proteome</keyword>
<keyword evidence="3 5" id="KW-0378">Hydrolase</keyword>
<feature type="region of interest" description="Disordered" evidence="7">
    <location>
        <begin position="984"/>
        <end position="1010"/>
    </location>
</feature>
<feature type="region of interest" description="Disordered" evidence="7">
    <location>
        <begin position="554"/>
        <end position="580"/>
    </location>
</feature>
<dbReference type="Pfam" id="PF03572">
    <property type="entry name" value="Peptidase_S41"/>
    <property type="match status" value="1"/>
</dbReference>
<reference evidence="10" key="1">
    <citation type="journal article" date="2022" name="Int. J. Syst. Evol. Microbiol.">
        <title>Anaeromyxobacter oryzae sp. nov., Anaeromyxobacter diazotrophicus sp. nov. and Anaeromyxobacter paludicola sp. nov., isolated from paddy soils.</title>
        <authorList>
            <person name="Itoh H."/>
            <person name="Xu Z."/>
            <person name="Mise K."/>
            <person name="Masuda Y."/>
            <person name="Ushijima N."/>
            <person name="Hayakawa C."/>
            <person name="Shiratori Y."/>
            <person name="Senoo K."/>
        </authorList>
    </citation>
    <scope>NUCLEOTIDE SEQUENCE [LARGE SCALE GENOMIC DNA]</scope>
    <source>
        <strain evidence="10">Red630</strain>
    </source>
</reference>
<keyword evidence="2 5" id="KW-0645">Protease</keyword>
<evidence type="ECO:0000313" key="9">
    <source>
        <dbReference type="EMBL" id="BDG10270.1"/>
    </source>
</evidence>
<dbReference type="PANTHER" id="PTHR32060:SF30">
    <property type="entry name" value="CARBOXY-TERMINAL PROCESSING PROTEASE CTPA"/>
    <property type="match status" value="1"/>
</dbReference>
<proteinExistence type="inferred from homology"/>
<feature type="compositionally biased region" description="Low complexity" evidence="7">
    <location>
        <begin position="557"/>
        <end position="566"/>
    </location>
</feature>
<sequence length="1090" mass="117642">MIRPLRLVASLAATLALAFGVTYRFVSWEAKAHADELGFRPGLAAAGAEAAGRSEADEPPYPLSKLPVFSRVLIAVKENYVDPKRVDPKAMVVAALDQVEKTVAEVMVEGDAQSGRLDVTVGSARKAFDITQVDSVWKVRVVLGDVMAFIEKNLVAHKNLREIEYAATNGMLSTLDPHSMLLDPKMFKEMKLQTKGEFGGLGFVIGMRDGNLTVMKVLKGTPAQKAGVKPKDVITRIEEQSTVNMDLNDAVDRLRGKPGTRVTITTQRPAAAEPKKLVLTREIINYETVPQAKLLEHGVGYVKVSQFSANTTRDLQAAIAQEKAQAGGNLKGLVLDLRGNPGGLLDQAIRVSDLFLSEGVIVKQVGGGDRGRVNQTHEATAEPDDMTGLPLVVIVNNSSASASEIVAGALKNNNRALVIGRQTFGKGSVQVLYPDLQDPIRPDDELALKLTIAQYLTPGDVSIQETGVTPDVLLLPGRALKDAVNYFAPPRMMGEVDLERHISNLADATLSEAEREKRAAERKARTEKAALELRYLLDEKEDLVAKAMKKEEKEARAAAAHAELAEMTPEQQEDDEAEQNPDQLVEDYQIRFAKDLLARAPFGDRPRLLEAAKGFVAERRNEEDRRLQARLEALGVDWSSGPAQGAPRPVVTVTPAPAQQQAAGDSVPWTVTVENKGDGPLRRLRAWTLVDKNPLLDRREFVFGLVKPGQKRSWTVPVKLPKGMDSRRDDVTFHFQEEGGRAPSDLVTQLDVVEGPKPLFAFSSQVLDPSGNGDGLVERGEQIELRVDVRNEGKGPSGDKTYVILKNLGDGETFIQKGRAVVGAVPPGESRPATFQLQVKKGLKGQEVPLRVTVVDEKLDEVTSEKLSLPLADKAPAHVAVKAVVPVNKDAVLRSGARGDTAPLALAPRGTALTAVAAYGCPPGAVPGTGKAAEGCFYKVDWQKDRAAFVSAADLAAPQHGKAPALSAAEIWQREPPRITLSPDPAQGAPVASGDHFKLTGTASVPPAPAGVKGTRLRDVFVFVNEQKIFFKVAPENGAQTSVDFSVDVPLKPGNNVVTVFAREDEDFQSRRSLVIHRRSGAEVAQGKAQ</sequence>
<dbReference type="NCBIfam" id="TIGR00225">
    <property type="entry name" value="prc"/>
    <property type="match status" value="1"/>
</dbReference>
<feature type="coiled-coil region" evidence="6">
    <location>
        <begin position="503"/>
        <end position="530"/>
    </location>
</feature>
<dbReference type="Gene3D" id="2.30.42.10">
    <property type="match status" value="1"/>
</dbReference>
<dbReference type="InterPro" id="IPR036034">
    <property type="entry name" value="PDZ_sf"/>
</dbReference>
<evidence type="ECO:0000256" key="5">
    <source>
        <dbReference type="RuleBase" id="RU004404"/>
    </source>
</evidence>
<dbReference type="Gene3D" id="3.90.226.10">
    <property type="entry name" value="2-enoyl-CoA Hydratase, Chain A, domain 1"/>
    <property type="match status" value="1"/>
</dbReference>
<dbReference type="InterPro" id="IPR029045">
    <property type="entry name" value="ClpP/crotonase-like_dom_sf"/>
</dbReference>
<protein>
    <recommendedName>
        <fullName evidence="8">PDZ domain-containing protein</fullName>
    </recommendedName>
</protein>
<dbReference type="Pfam" id="PF00595">
    <property type="entry name" value="PDZ"/>
    <property type="match status" value="1"/>
</dbReference>
<evidence type="ECO:0000313" key="10">
    <source>
        <dbReference type="Proteomes" id="UP001162734"/>
    </source>
</evidence>
<dbReference type="NCBIfam" id="TIGR03900">
    <property type="entry name" value="prc_long_Delta"/>
    <property type="match status" value="1"/>
</dbReference>
<evidence type="ECO:0000256" key="4">
    <source>
        <dbReference type="ARBA" id="ARBA00022825"/>
    </source>
</evidence>
<dbReference type="InterPro" id="IPR004447">
    <property type="entry name" value="Peptidase_S41A"/>
</dbReference>
<dbReference type="Proteomes" id="UP001162734">
    <property type="component" value="Chromosome"/>
</dbReference>
<feature type="domain" description="PDZ" evidence="8">
    <location>
        <begin position="189"/>
        <end position="269"/>
    </location>
</feature>
<dbReference type="CDD" id="cd07560">
    <property type="entry name" value="Peptidase_S41_CPP"/>
    <property type="match status" value="1"/>
</dbReference>
<keyword evidence="6" id="KW-0175">Coiled coil</keyword>
<evidence type="ECO:0000256" key="7">
    <source>
        <dbReference type="SAM" id="MobiDB-lite"/>
    </source>
</evidence>
<evidence type="ECO:0000256" key="1">
    <source>
        <dbReference type="ARBA" id="ARBA00009179"/>
    </source>
</evidence>
<accession>A0ABN6NCY5</accession>
<dbReference type="RefSeq" id="WP_248342682.1">
    <property type="nucleotide sequence ID" value="NZ_AP025592.1"/>
</dbReference>
<dbReference type="Gene3D" id="3.30.750.44">
    <property type="match status" value="1"/>
</dbReference>
<comment type="similarity">
    <text evidence="1 5">Belongs to the peptidase S41A family.</text>
</comment>
<dbReference type="InterPro" id="IPR023831">
    <property type="entry name" value="MXAN_5808-like"/>
</dbReference>
<dbReference type="SUPFAM" id="SSF52096">
    <property type="entry name" value="ClpP/crotonase"/>
    <property type="match status" value="1"/>
</dbReference>